<dbReference type="Pfam" id="PF21088">
    <property type="entry name" value="MS_channel_1st"/>
    <property type="match status" value="1"/>
</dbReference>
<dbReference type="Gene3D" id="2.30.30.60">
    <property type="match status" value="1"/>
</dbReference>
<dbReference type="Proteomes" id="UP000272193">
    <property type="component" value="Unassembled WGS sequence"/>
</dbReference>
<dbReference type="SUPFAM" id="SSF82689">
    <property type="entry name" value="Mechanosensitive channel protein MscS (YggB), C-terminal domain"/>
    <property type="match status" value="1"/>
</dbReference>
<dbReference type="PANTHER" id="PTHR30347:SF1">
    <property type="entry name" value="MECHANOSENSITIVE CHANNEL MSCK"/>
    <property type="match status" value="1"/>
</dbReference>
<dbReference type="EMBL" id="RKQL01000001">
    <property type="protein sequence ID" value="RPE72611.1"/>
    <property type="molecule type" value="Genomic_DNA"/>
</dbReference>
<feature type="transmembrane region" description="Helical" evidence="7">
    <location>
        <begin position="210"/>
        <end position="230"/>
    </location>
</feature>
<dbReference type="Gene3D" id="3.30.70.100">
    <property type="match status" value="1"/>
</dbReference>
<dbReference type="InterPro" id="IPR011014">
    <property type="entry name" value="MscS_channel_TM-2"/>
</dbReference>
<dbReference type="OrthoDB" id="9809206at2"/>
<dbReference type="InterPro" id="IPR049142">
    <property type="entry name" value="MS_channel_1st"/>
</dbReference>
<keyword evidence="4 7" id="KW-0812">Transmembrane</keyword>
<evidence type="ECO:0000259" key="10">
    <source>
        <dbReference type="Pfam" id="PF21088"/>
    </source>
</evidence>
<evidence type="ECO:0000313" key="11">
    <source>
        <dbReference type="EMBL" id="RPE72611.1"/>
    </source>
</evidence>
<evidence type="ECO:0000256" key="1">
    <source>
        <dbReference type="ARBA" id="ARBA00004651"/>
    </source>
</evidence>
<keyword evidence="6 7" id="KW-0472">Membrane</keyword>
<evidence type="ECO:0000256" key="6">
    <source>
        <dbReference type="ARBA" id="ARBA00023136"/>
    </source>
</evidence>
<sequence>MKLAPARFEDFDTWLAALSRPTSLVEVGTLILGGLLAWALVAASARRFRSAGSSVLLGRHGVDGVLFPLLWLVFAAGARGLLELWLRPAILHLALAALLALVLIRLGVKVLQVAVGQTPWVRLLERSISWLAWGGVVLWASGLLNVVLEELDQVQWRLGATKVSLRTLLEGSLTAGAVLILSLWLSSVIEARLLRGASGSDLSLRKAASNALRAALMLIGLLLALSSAGIDLTALSVLGGAIGVGVGFGLQKLAANYVSGFVILAERSLRIGDMIRVDTFEGRVTDVRARYTVIRSLTGRESIVPNEMLITSRVENLTLADPKVWATTTVAVAYDSDVALVQKLLTEAALAQPRVLRDPPPSAALTAFGADGLEFTLGYWLADPENGQISLRSDINMAILESLRRHGVEIPYPQRVVHVRPATPGPG</sequence>
<dbReference type="AlphaFoldDB" id="A0A3N4UYC1"/>
<evidence type="ECO:0000256" key="2">
    <source>
        <dbReference type="ARBA" id="ARBA00008017"/>
    </source>
</evidence>
<accession>A0A3N4UYC1</accession>
<evidence type="ECO:0000256" key="4">
    <source>
        <dbReference type="ARBA" id="ARBA00022692"/>
    </source>
</evidence>
<dbReference type="InterPro" id="IPR011066">
    <property type="entry name" value="MscS_channel_C_sf"/>
</dbReference>
<dbReference type="InterPro" id="IPR052702">
    <property type="entry name" value="MscS-like_channel"/>
</dbReference>
<keyword evidence="12" id="KW-1185">Reference proteome</keyword>
<proteinExistence type="inferred from homology"/>
<comment type="similarity">
    <text evidence="2">Belongs to the MscS (TC 1.A.23) family.</text>
</comment>
<reference evidence="11 12" key="1">
    <citation type="submission" date="2018-11" db="EMBL/GenBank/DDBJ databases">
        <title>Genomic Encyclopedia of Type Strains, Phase IV (KMG-IV): sequencing the most valuable type-strain genomes for metagenomic binning, comparative biology and taxonomic classification.</title>
        <authorList>
            <person name="Goeker M."/>
        </authorList>
    </citation>
    <scope>NUCLEOTIDE SEQUENCE [LARGE SCALE GENOMIC DNA]</scope>
    <source>
        <strain evidence="11 12">DSM 101684</strain>
    </source>
</reference>
<feature type="transmembrane region" description="Helical" evidence="7">
    <location>
        <begin position="242"/>
        <end position="265"/>
    </location>
</feature>
<keyword evidence="3" id="KW-1003">Cell membrane</keyword>
<dbReference type="RefSeq" id="WP_124219685.1">
    <property type="nucleotide sequence ID" value="NZ_RKQL01000001.1"/>
</dbReference>
<dbReference type="InterPro" id="IPR049278">
    <property type="entry name" value="MS_channel_C"/>
</dbReference>
<evidence type="ECO:0000259" key="8">
    <source>
        <dbReference type="Pfam" id="PF00924"/>
    </source>
</evidence>
<dbReference type="InterPro" id="IPR023408">
    <property type="entry name" value="MscS_beta-dom_sf"/>
</dbReference>
<dbReference type="InterPro" id="IPR006685">
    <property type="entry name" value="MscS_channel_2nd"/>
</dbReference>
<feature type="domain" description="Mechanosensitive ion channel MscS" evidence="8">
    <location>
        <begin position="253"/>
        <end position="318"/>
    </location>
</feature>
<dbReference type="PANTHER" id="PTHR30347">
    <property type="entry name" value="POTASSIUM CHANNEL RELATED"/>
    <property type="match status" value="1"/>
</dbReference>
<dbReference type="SUPFAM" id="SSF82861">
    <property type="entry name" value="Mechanosensitive channel protein MscS (YggB), transmembrane region"/>
    <property type="match status" value="1"/>
</dbReference>
<comment type="subcellular location">
    <subcellularLocation>
        <location evidence="1">Cell membrane</location>
        <topology evidence="1">Multi-pass membrane protein</topology>
    </subcellularLocation>
</comment>
<dbReference type="Gene3D" id="1.10.287.1260">
    <property type="match status" value="1"/>
</dbReference>
<feature type="transmembrane region" description="Helical" evidence="7">
    <location>
        <begin position="128"/>
        <end position="148"/>
    </location>
</feature>
<feature type="transmembrane region" description="Helical" evidence="7">
    <location>
        <begin position="88"/>
        <end position="108"/>
    </location>
</feature>
<feature type="domain" description="Mechanosensitive ion channel MscS C-terminal" evidence="9">
    <location>
        <begin position="327"/>
        <end position="410"/>
    </location>
</feature>
<evidence type="ECO:0000259" key="9">
    <source>
        <dbReference type="Pfam" id="PF21082"/>
    </source>
</evidence>
<feature type="transmembrane region" description="Helical" evidence="7">
    <location>
        <begin position="24"/>
        <end position="43"/>
    </location>
</feature>
<comment type="caution">
    <text evidence="11">The sequence shown here is derived from an EMBL/GenBank/DDBJ whole genome shotgun (WGS) entry which is preliminary data.</text>
</comment>
<organism evidence="11 12">
    <name type="scientific">Tibeticola sediminis</name>
    <dbReference type="NCBI Taxonomy" id="1917811"/>
    <lineage>
        <taxon>Bacteria</taxon>
        <taxon>Pseudomonadati</taxon>
        <taxon>Pseudomonadota</taxon>
        <taxon>Betaproteobacteria</taxon>
        <taxon>Burkholderiales</taxon>
        <taxon>Comamonadaceae</taxon>
        <taxon>Tibeticola</taxon>
    </lineage>
</organism>
<keyword evidence="5 7" id="KW-1133">Transmembrane helix</keyword>
<feature type="domain" description="Mechanosensitive ion channel transmembrane helices 2/3" evidence="10">
    <location>
        <begin position="211"/>
        <end position="251"/>
    </location>
</feature>
<evidence type="ECO:0000256" key="5">
    <source>
        <dbReference type="ARBA" id="ARBA00022989"/>
    </source>
</evidence>
<feature type="transmembrane region" description="Helical" evidence="7">
    <location>
        <begin position="168"/>
        <end position="189"/>
    </location>
</feature>
<dbReference type="GO" id="GO:0008381">
    <property type="term" value="F:mechanosensitive monoatomic ion channel activity"/>
    <property type="evidence" value="ECO:0007669"/>
    <property type="project" value="UniProtKB-ARBA"/>
</dbReference>
<dbReference type="Pfam" id="PF21082">
    <property type="entry name" value="MS_channel_3rd"/>
    <property type="match status" value="1"/>
</dbReference>
<dbReference type="InterPro" id="IPR010920">
    <property type="entry name" value="LSM_dom_sf"/>
</dbReference>
<dbReference type="GO" id="GO:0005886">
    <property type="term" value="C:plasma membrane"/>
    <property type="evidence" value="ECO:0007669"/>
    <property type="project" value="UniProtKB-SubCell"/>
</dbReference>
<evidence type="ECO:0000256" key="3">
    <source>
        <dbReference type="ARBA" id="ARBA00022475"/>
    </source>
</evidence>
<evidence type="ECO:0000256" key="7">
    <source>
        <dbReference type="SAM" id="Phobius"/>
    </source>
</evidence>
<protein>
    <submittedName>
        <fullName evidence="11">Mechanosensitive ion channel-like protein</fullName>
    </submittedName>
</protein>
<name>A0A3N4UYC1_9BURK</name>
<dbReference type="Pfam" id="PF00924">
    <property type="entry name" value="MS_channel_2nd"/>
    <property type="match status" value="1"/>
</dbReference>
<dbReference type="SUPFAM" id="SSF50182">
    <property type="entry name" value="Sm-like ribonucleoproteins"/>
    <property type="match status" value="1"/>
</dbReference>
<evidence type="ECO:0000313" key="12">
    <source>
        <dbReference type="Proteomes" id="UP000272193"/>
    </source>
</evidence>
<gene>
    <name evidence="11" type="ORF">EDC62_0305</name>
</gene>